<reference evidence="5" key="1">
    <citation type="journal article" date="2018" name="Nat. Microbiol.">
        <title>Leveraging single-cell genomics to expand the fungal tree of life.</title>
        <authorList>
            <person name="Ahrendt S.R."/>
            <person name="Quandt C.A."/>
            <person name="Ciobanu D."/>
            <person name="Clum A."/>
            <person name="Salamov A."/>
            <person name="Andreopoulos B."/>
            <person name="Cheng J.F."/>
            <person name="Woyke T."/>
            <person name="Pelin A."/>
            <person name="Henrissat B."/>
            <person name="Reynolds N.K."/>
            <person name="Benny G.L."/>
            <person name="Smith M.E."/>
            <person name="James T.Y."/>
            <person name="Grigoriev I.V."/>
        </authorList>
    </citation>
    <scope>NUCLEOTIDE SEQUENCE [LARGE SCALE GENOMIC DNA]</scope>
</reference>
<dbReference type="AlphaFoldDB" id="A0A4P9XZQ1"/>
<dbReference type="GO" id="GO:0032259">
    <property type="term" value="P:methylation"/>
    <property type="evidence" value="ECO:0007669"/>
    <property type="project" value="UniProtKB-KW"/>
</dbReference>
<protein>
    <submittedName>
        <fullName evidence="4">S-adenosyl-L-methionine-dependent methyltransferase</fullName>
    </submittedName>
</protein>
<dbReference type="InterPro" id="IPR029063">
    <property type="entry name" value="SAM-dependent_MTases_sf"/>
</dbReference>
<name>A0A4P9XZQ1_9FUNG</name>
<keyword evidence="5" id="KW-1185">Reference proteome</keyword>
<dbReference type="PANTHER" id="PTHR13090:SF1">
    <property type="entry name" value="ARGININE-HYDROXYLASE NDUFAF5, MITOCHONDRIAL"/>
    <property type="match status" value="1"/>
</dbReference>
<evidence type="ECO:0000313" key="5">
    <source>
        <dbReference type="Proteomes" id="UP000267251"/>
    </source>
</evidence>
<dbReference type="Pfam" id="PF08241">
    <property type="entry name" value="Methyltransf_11"/>
    <property type="match status" value="1"/>
</dbReference>
<evidence type="ECO:0000259" key="3">
    <source>
        <dbReference type="Pfam" id="PF08241"/>
    </source>
</evidence>
<dbReference type="Gene3D" id="3.40.50.150">
    <property type="entry name" value="Vaccinia Virus protein VP39"/>
    <property type="match status" value="1"/>
</dbReference>
<dbReference type="Proteomes" id="UP000267251">
    <property type="component" value="Unassembled WGS sequence"/>
</dbReference>
<sequence>MIFDRAAKRRQRDRAAQDVSLSRQTDYLRDEVAARVVDRLLDIKRRFPVLVDLGAGAGHMVKHLESDLTSKVIQLEYSRGLGERDVGEEREVEVERVVADEEALPFEPNSLDAVISSMSLHWINDLPGTLSQVRHALKPDGVFLGAMLGGDTLYEARVALQLAETERLGGISPRVSPMTNVSDMGQLLSRAGLTLTTVDVDEVVVRYPSLFELMTDLHDMGESNSIINRRPYLSRDVMMAASSIYQEMYGSEDGTIPATFQILYLIGWKPDPSQPKPLARGSAKASLKETL</sequence>
<accession>A0A4P9XZQ1</accession>
<feature type="domain" description="Methyltransferase type 11" evidence="3">
    <location>
        <begin position="51"/>
        <end position="144"/>
    </location>
</feature>
<evidence type="ECO:0000313" key="4">
    <source>
        <dbReference type="EMBL" id="RKP11953.1"/>
    </source>
</evidence>
<keyword evidence="1 4" id="KW-0489">Methyltransferase</keyword>
<gene>
    <name evidence="4" type="ORF">BJ684DRAFT_12192</name>
</gene>
<evidence type="ECO:0000256" key="2">
    <source>
        <dbReference type="ARBA" id="ARBA00022679"/>
    </source>
</evidence>
<dbReference type="GO" id="GO:0005739">
    <property type="term" value="C:mitochondrion"/>
    <property type="evidence" value="ECO:0007669"/>
    <property type="project" value="TreeGrafter"/>
</dbReference>
<proteinExistence type="predicted"/>
<dbReference type="OrthoDB" id="16816at2759"/>
<organism evidence="4 5">
    <name type="scientific">Piptocephalis cylindrospora</name>
    <dbReference type="NCBI Taxonomy" id="1907219"/>
    <lineage>
        <taxon>Eukaryota</taxon>
        <taxon>Fungi</taxon>
        <taxon>Fungi incertae sedis</taxon>
        <taxon>Zoopagomycota</taxon>
        <taxon>Zoopagomycotina</taxon>
        <taxon>Zoopagomycetes</taxon>
        <taxon>Zoopagales</taxon>
        <taxon>Piptocephalidaceae</taxon>
        <taxon>Piptocephalis</taxon>
    </lineage>
</organism>
<keyword evidence="2 4" id="KW-0808">Transferase</keyword>
<dbReference type="EMBL" id="KZ988558">
    <property type="protein sequence ID" value="RKP11953.1"/>
    <property type="molecule type" value="Genomic_DNA"/>
</dbReference>
<dbReference type="InterPro" id="IPR013216">
    <property type="entry name" value="Methyltransf_11"/>
</dbReference>
<dbReference type="CDD" id="cd02440">
    <property type="entry name" value="AdoMet_MTases"/>
    <property type="match status" value="1"/>
</dbReference>
<dbReference type="InterPro" id="IPR050602">
    <property type="entry name" value="Malonyl-ACP_OMT"/>
</dbReference>
<evidence type="ECO:0000256" key="1">
    <source>
        <dbReference type="ARBA" id="ARBA00022603"/>
    </source>
</evidence>
<dbReference type="SUPFAM" id="SSF53335">
    <property type="entry name" value="S-adenosyl-L-methionine-dependent methyltransferases"/>
    <property type="match status" value="1"/>
</dbReference>
<dbReference type="PANTHER" id="PTHR13090">
    <property type="entry name" value="ARGININE-HYDROXYLASE NDUFAF5, MITOCHONDRIAL"/>
    <property type="match status" value="1"/>
</dbReference>
<dbReference type="GO" id="GO:0032981">
    <property type="term" value="P:mitochondrial respiratory chain complex I assembly"/>
    <property type="evidence" value="ECO:0007669"/>
    <property type="project" value="TreeGrafter"/>
</dbReference>
<dbReference type="GO" id="GO:0008757">
    <property type="term" value="F:S-adenosylmethionine-dependent methyltransferase activity"/>
    <property type="evidence" value="ECO:0007669"/>
    <property type="project" value="InterPro"/>
</dbReference>